<evidence type="ECO:0008006" key="4">
    <source>
        <dbReference type="Google" id="ProtNLM"/>
    </source>
</evidence>
<comment type="caution">
    <text evidence="2">The sequence shown here is derived from an EMBL/GenBank/DDBJ whole genome shotgun (WGS) entry which is preliminary data.</text>
</comment>
<protein>
    <recommendedName>
        <fullName evidence="4">CRISPR-associated protein Cse2</fullName>
    </recommendedName>
</protein>
<feature type="compositionally biased region" description="Pro residues" evidence="1">
    <location>
        <begin position="74"/>
        <end position="93"/>
    </location>
</feature>
<accession>A0ABN0Z981</accession>
<evidence type="ECO:0000313" key="2">
    <source>
        <dbReference type="EMBL" id="GAA0439779.1"/>
    </source>
</evidence>
<feature type="compositionally biased region" description="Pro residues" evidence="1">
    <location>
        <begin position="103"/>
        <end position="114"/>
    </location>
</feature>
<organism evidence="2 3">
    <name type="scientific">Streptomyces luteireticuli</name>
    <dbReference type="NCBI Taxonomy" id="173858"/>
    <lineage>
        <taxon>Bacteria</taxon>
        <taxon>Bacillati</taxon>
        <taxon>Actinomycetota</taxon>
        <taxon>Actinomycetes</taxon>
        <taxon>Kitasatosporales</taxon>
        <taxon>Streptomycetaceae</taxon>
        <taxon>Streptomyces</taxon>
    </lineage>
</organism>
<dbReference type="Proteomes" id="UP001500879">
    <property type="component" value="Unassembled WGS sequence"/>
</dbReference>
<sequence>MPTLSERRRHYEAFTAHATLLCTDPGVRRALRDGRGRPVEDCLGLHRHLTRHTAGHGARRAHYTVASLIALADPPTPRPPTEPHPTPEHPAPAAPGALTTTPAPTPGDPPPPPSAADTGTNNPDPYRSSIWRCHPNLGTTLATAVRRAGYNESRTEETLHLLVRLGDDQLHRRLPSLTKRLLDDGLTPRWPVLLDDLAQRTYDRNPVGTRWLDAFYLTLDATVKGPM</sequence>
<feature type="region of interest" description="Disordered" evidence="1">
    <location>
        <begin position="71"/>
        <end position="130"/>
    </location>
</feature>
<name>A0ABN0Z981_9ACTN</name>
<evidence type="ECO:0000313" key="3">
    <source>
        <dbReference type="Proteomes" id="UP001500879"/>
    </source>
</evidence>
<reference evidence="2 3" key="1">
    <citation type="journal article" date="2019" name="Int. J. Syst. Evol. Microbiol.">
        <title>The Global Catalogue of Microorganisms (GCM) 10K type strain sequencing project: providing services to taxonomists for standard genome sequencing and annotation.</title>
        <authorList>
            <consortium name="The Broad Institute Genomics Platform"/>
            <consortium name="The Broad Institute Genome Sequencing Center for Infectious Disease"/>
            <person name="Wu L."/>
            <person name="Ma J."/>
        </authorList>
    </citation>
    <scope>NUCLEOTIDE SEQUENCE [LARGE SCALE GENOMIC DNA]</scope>
    <source>
        <strain evidence="2 3">JCM 4788</strain>
    </source>
</reference>
<evidence type="ECO:0000256" key="1">
    <source>
        <dbReference type="SAM" id="MobiDB-lite"/>
    </source>
</evidence>
<dbReference type="EMBL" id="BAAABX010000097">
    <property type="protein sequence ID" value="GAA0439779.1"/>
    <property type="molecule type" value="Genomic_DNA"/>
</dbReference>
<keyword evidence="3" id="KW-1185">Reference proteome</keyword>
<dbReference type="RefSeq" id="WP_344033326.1">
    <property type="nucleotide sequence ID" value="NZ_BAAABX010000097.1"/>
</dbReference>
<dbReference type="InterPro" id="IPR013382">
    <property type="entry name" value="CRISPR-assoc_prot_Cse2"/>
</dbReference>
<proteinExistence type="predicted"/>
<dbReference type="InterPro" id="IPR038287">
    <property type="entry name" value="Cse2_sf"/>
</dbReference>
<dbReference type="Gene3D" id="1.10.520.40">
    <property type="entry name" value="CRISPR-associated protein Cse2"/>
    <property type="match status" value="1"/>
</dbReference>
<gene>
    <name evidence="2" type="ORF">GCM10010357_71400</name>
</gene>
<dbReference type="Pfam" id="PF09485">
    <property type="entry name" value="CRISPR_Cse2"/>
    <property type="match status" value="1"/>
</dbReference>